<reference evidence="4" key="1">
    <citation type="submission" date="2025-08" db="UniProtKB">
        <authorList>
            <consortium name="RefSeq"/>
        </authorList>
    </citation>
    <scope>IDENTIFICATION</scope>
</reference>
<dbReference type="InterPro" id="IPR036179">
    <property type="entry name" value="Ig-like_dom_sf"/>
</dbReference>
<dbReference type="Gene3D" id="2.60.40.10">
    <property type="entry name" value="Immunoglobulins"/>
    <property type="match status" value="1"/>
</dbReference>
<dbReference type="GO" id="GO:0038023">
    <property type="term" value="F:signaling receptor activity"/>
    <property type="evidence" value="ECO:0007669"/>
    <property type="project" value="InterPro"/>
</dbReference>
<dbReference type="OrthoDB" id="9947981at2759"/>
<gene>
    <name evidence="4" type="primary">BTLA</name>
</gene>
<dbReference type="GO" id="GO:0005886">
    <property type="term" value="C:plasma membrane"/>
    <property type="evidence" value="ECO:0007669"/>
    <property type="project" value="InterPro"/>
</dbReference>
<keyword evidence="1" id="KW-0732">Signal</keyword>
<keyword evidence="3" id="KW-1185">Reference proteome</keyword>
<dbReference type="Proteomes" id="UP000189704">
    <property type="component" value="Unplaced"/>
</dbReference>
<sequence>MKISSAMLRIGKLFWFLLLIPRLDIWSIHGEELCDVQVHVKRQSVYSVLVGDSFELKCPVKYCSNRPNVTWCKLNGTQCSDLEDRLQKHTSWRKEKNISFFVLHFKPVLPSDNGSYRCTAKLLSRHIPSHSVAIYVTGKEKKLCDTAGREIIMVDGPQPFKSEQTEMDTRQNSQTLPSETEIYDNYSDPWFRMQGGSEVYSNPYLEENKQGIVYASLNHSVIGPHPRQGRNVTEAPTEYASICVRS</sequence>
<evidence type="ECO:0000313" key="4">
    <source>
        <dbReference type="RefSeq" id="XP_008071477.1"/>
    </source>
</evidence>
<evidence type="ECO:0000313" key="3">
    <source>
        <dbReference type="Proteomes" id="UP000189704"/>
    </source>
</evidence>
<dbReference type="InterPro" id="IPR007110">
    <property type="entry name" value="Ig-like_dom"/>
</dbReference>
<dbReference type="InterPro" id="IPR003599">
    <property type="entry name" value="Ig_sub"/>
</dbReference>
<dbReference type="CTD" id="151888"/>
<name>A0A1U7V1B2_CARSF</name>
<dbReference type="RefSeq" id="XP_008071477.1">
    <property type="nucleotide sequence ID" value="XM_008073286.1"/>
</dbReference>
<feature type="domain" description="Ig-like" evidence="2">
    <location>
        <begin position="21"/>
        <end position="135"/>
    </location>
</feature>
<feature type="chain" id="PRO_5010551287" evidence="1">
    <location>
        <begin position="31"/>
        <end position="246"/>
    </location>
</feature>
<dbReference type="SUPFAM" id="SSF48726">
    <property type="entry name" value="Immunoglobulin"/>
    <property type="match status" value="1"/>
</dbReference>
<dbReference type="InterPro" id="IPR013783">
    <property type="entry name" value="Ig-like_fold"/>
</dbReference>
<dbReference type="PANTHER" id="PTHR37996">
    <property type="entry name" value="B- AND T-LYMPHOCYTE ATTENUATOR"/>
    <property type="match status" value="1"/>
</dbReference>
<dbReference type="SMART" id="SM00409">
    <property type="entry name" value="IG"/>
    <property type="match status" value="1"/>
</dbReference>
<feature type="signal peptide" evidence="1">
    <location>
        <begin position="1"/>
        <end position="30"/>
    </location>
</feature>
<organism evidence="3 4">
    <name type="scientific">Carlito syrichta</name>
    <name type="common">Philippine tarsier</name>
    <name type="synonym">Tarsius syrichta</name>
    <dbReference type="NCBI Taxonomy" id="1868482"/>
    <lineage>
        <taxon>Eukaryota</taxon>
        <taxon>Metazoa</taxon>
        <taxon>Chordata</taxon>
        <taxon>Craniata</taxon>
        <taxon>Vertebrata</taxon>
        <taxon>Euteleostomi</taxon>
        <taxon>Mammalia</taxon>
        <taxon>Eutheria</taxon>
        <taxon>Euarchontoglires</taxon>
        <taxon>Primates</taxon>
        <taxon>Haplorrhini</taxon>
        <taxon>Tarsiiformes</taxon>
        <taxon>Tarsiidae</taxon>
        <taxon>Carlito</taxon>
    </lineage>
</organism>
<evidence type="ECO:0000259" key="2">
    <source>
        <dbReference type="PROSITE" id="PS50835"/>
    </source>
</evidence>
<dbReference type="GeneID" id="103275882"/>
<proteinExistence type="predicted"/>
<evidence type="ECO:0000256" key="1">
    <source>
        <dbReference type="SAM" id="SignalP"/>
    </source>
</evidence>
<dbReference type="PANTHER" id="PTHR37996:SF1">
    <property type="entry name" value="B- AND T-LYMPHOCYTE ATTENUATOR"/>
    <property type="match status" value="1"/>
</dbReference>
<dbReference type="Pfam" id="PF13927">
    <property type="entry name" value="Ig_3"/>
    <property type="match status" value="1"/>
</dbReference>
<dbReference type="PROSITE" id="PS50835">
    <property type="entry name" value="IG_LIKE"/>
    <property type="match status" value="1"/>
</dbReference>
<dbReference type="InterPro" id="IPR039257">
    <property type="entry name" value="BTLA"/>
</dbReference>
<protein>
    <submittedName>
        <fullName evidence="4">B- and T-lymphocyte attenuator isoform X2</fullName>
    </submittedName>
</protein>
<dbReference type="GO" id="GO:0002768">
    <property type="term" value="P:immune response-regulating cell surface receptor signaling pathway"/>
    <property type="evidence" value="ECO:0007669"/>
    <property type="project" value="InterPro"/>
</dbReference>
<dbReference type="AlphaFoldDB" id="A0A1U7V1B2"/>
<accession>A0A1U7V1B2</accession>